<proteinExistence type="predicted"/>
<dbReference type="AlphaFoldDB" id="A0AA38BVM1"/>
<name>A0AA38BVM1_TAXCH</name>
<organism evidence="1 2">
    <name type="scientific">Taxus chinensis</name>
    <name type="common">Chinese yew</name>
    <name type="synonym">Taxus wallichiana var. chinensis</name>
    <dbReference type="NCBI Taxonomy" id="29808"/>
    <lineage>
        <taxon>Eukaryota</taxon>
        <taxon>Viridiplantae</taxon>
        <taxon>Streptophyta</taxon>
        <taxon>Embryophyta</taxon>
        <taxon>Tracheophyta</taxon>
        <taxon>Spermatophyta</taxon>
        <taxon>Pinopsida</taxon>
        <taxon>Pinidae</taxon>
        <taxon>Conifers II</taxon>
        <taxon>Cupressales</taxon>
        <taxon>Taxaceae</taxon>
        <taxon>Taxus</taxon>
    </lineage>
</organism>
<gene>
    <name evidence="1" type="ORF">KI387_033874</name>
</gene>
<keyword evidence="2" id="KW-1185">Reference proteome</keyword>
<dbReference type="Proteomes" id="UP000824469">
    <property type="component" value="Unassembled WGS sequence"/>
</dbReference>
<evidence type="ECO:0000313" key="2">
    <source>
        <dbReference type="Proteomes" id="UP000824469"/>
    </source>
</evidence>
<evidence type="ECO:0000313" key="1">
    <source>
        <dbReference type="EMBL" id="KAH9289757.1"/>
    </source>
</evidence>
<feature type="non-terminal residue" evidence="1">
    <location>
        <position position="113"/>
    </location>
</feature>
<dbReference type="EMBL" id="JAHRHJ020003813">
    <property type="protein sequence ID" value="KAH9289757.1"/>
    <property type="molecule type" value="Genomic_DNA"/>
</dbReference>
<comment type="caution">
    <text evidence="1">The sequence shown here is derived from an EMBL/GenBank/DDBJ whole genome shotgun (WGS) entry which is preliminary data.</text>
</comment>
<sequence length="113" mass="12280">MKEDLLVDDPSIQKVGDSLDSADSEHYAHSLNMPPKPEASSAEIVAADSLRDDCRVDLVSSILNKLQRAFTTLKAWESFTDTTRTAIAKDCSELLALADQLAEDSGSPRAKND</sequence>
<accession>A0AA38BVM1</accession>
<reference evidence="1 2" key="1">
    <citation type="journal article" date="2021" name="Nat. Plants">
        <title>The Taxus genome provides insights into paclitaxel biosynthesis.</title>
        <authorList>
            <person name="Xiong X."/>
            <person name="Gou J."/>
            <person name="Liao Q."/>
            <person name="Li Y."/>
            <person name="Zhou Q."/>
            <person name="Bi G."/>
            <person name="Li C."/>
            <person name="Du R."/>
            <person name="Wang X."/>
            <person name="Sun T."/>
            <person name="Guo L."/>
            <person name="Liang H."/>
            <person name="Lu P."/>
            <person name="Wu Y."/>
            <person name="Zhang Z."/>
            <person name="Ro D.K."/>
            <person name="Shang Y."/>
            <person name="Huang S."/>
            <person name="Yan J."/>
        </authorList>
    </citation>
    <scope>NUCLEOTIDE SEQUENCE [LARGE SCALE GENOMIC DNA]</scope>
    <source>
        <strain evidence="1">Ta-2019</strain>
    </source>
</reference>
<protein>
    <submittedName>
        <fullName evidence="1">Uncharacterized protein</fullName>
    </submittedName>
</protein>